<dbReference type="GO" id="GO:0006508">
    <property type="term" value="P:proteolysis"/>
    <property type="evidence" value="ECO:0007669"/>
    <property type="project" value="UniProtKB-KW"/>
</dbReference>
<reference evidence="9" key="1">
    <citation type="submission" date="2014-04" db="EMBL/GenBank/DDBJ databases">
        <title>Evolutionary Origins and Diversification of the Mycorrhizal Mutualists.</title>
        <authorList>
            <consortium name="DOE Joint Genome Institute"/>
            <consortium name="Mycorrhizal Genomics Consortium"/>
            <person name="Kohler A."/>
            <person name="Kuo A."/>
            <person name="Nagy L.G."/>
            <person name="Floudas D."/>
            <person name="Copeland A."/>
            <person name="Barry K.W."/>
            <person name="Cichocki N."/>
            <person name="Veneault-Fourrey C."/>
            <person name="LaButti K."/>
            <person name="Lindquist E.A."/>
            <person name="Lipzen A."/>
            <person name="Lundell T."/>
            <person name="Morin E."/>
            <person name="Murat C."/>
            <person name="Riley R."/>
            <person name="Ohm R."/>
            <person name="Sun H."/>
            <person name="Tunlid A."/>
            <person name="Henrissat B."/>
            <person name="Grigoriev I.V."/>
            <person name="Hibbett D.S."/>
            <person name="Martin F."/>
        </authorList>
    </citation>
    <scope>NUCLEOTIDE SEQUENCE [LARGE SCALE GENOMIC DNA]</scope>
    <source>
        <strain evidence="9">FD-334 SS-4</strain>
    </source>
</reference>
<feature type="compositionally biased region" description="Basic and acidic residues" evidence="6">
    <location>
        <begin position="802"/>
        <end position="814"/>
    </location>
</feature>
<dbReference type="InterPro" id="IPR001394">
    <property type="entry name" value="Peptidase_C19_UCH"/>
</dbReference>
<dbReference type="STRING" id="945553.A0A0D2LKV3"/>
<dbReference type="PROSITE" id="PS00973">
    <property type="entry name" value="USP_2"/>
    <property type="match status" value="1"/>
</dbReference>
<evidence type="ECO:0000256" key="3">
    <source>
        <dbReference type="ARBA" id="ARBA00022670"/>
    </source>
</evidence>
<comment type="catalytic activity">
    <reaction evidence="1 5">
        <text>Thiol-dependent hydrolysis of ester, thioester, amide, peptide and isopeptide bonds formed by the C-terminal Gly of ubiquitin (a 76-residue protein attached to proteins as an intracellular targeting signal).</text>
        <dbReference type="EC" id="3.4.19.12"/>
    </reaction>
</comment>
<dbReference type="EC" id="3.4.19.12" evidence="5"/>
<keyword evidence="5" id="KW-0833">Ubl conjugation pathway</keyword>
<feature type="compositionally biased region" description="Basic and acidic residues" evidence="6">
    <location>
        <begin position="932"/>
        <end position="949"/>
    </location>
</feature>
<dbReference type="OrthoDB" id="27652at2759"/>
<evidence type="ECO:0000313" key="9">
    <source>
        <dbReference type="Proteomes" id="UP000054270"/>
    </source>
</evidence>
<dbReference type="GO" id="GO:0016579">
    <property type="term" value="P:protein deubiquitination"/>
    <property type="evidence" value="ECO:0007669"/>
    <property type="project" value="InterPro"/>
</dbReference>
<dbReference type="Proteomes" id="UP000054270">
    <property type="component" value="Unassembled WGS sequence"/>
</dbReference>
<dbReference type="CDD" id="cd02663">
    <property type="entry name" value="Peptidase_C19G"/>
    <property type="match status" value="1"/>
</dbReference>
<dbReference type="Gene3D" id="3.90.70.10">
    <property type="entry name" value="Cysteine proteinases"/>
    <property type="match status" value="1"/>
</dbReference>
<proteinExistence type="inferred from homology"/>
<accession>A0A0D2LKV3</accession>
<keyword evidence="3 5" id="KW-0645">Protease</keyword>
<evidence type="ECO:0000256" key="1">
    <source>
        <dbReference type="ARBA" id="ARBA00000707"/>
    </source>
</evidence>
<dbReference type="InterPro" id="IPR038765">
    <property type="entry name" value="Papain-like_cys_pep_sf"/>
</dbReference>
<name>A0A0D2LKV3_HYPSF</name>
<keyword evidence="9" id="KW-1185">Reference proteome</keyword>
<feature type="compositionally biased region" description="Low complexity" evidence="6">
    <location>
        <begin position="742"/>
        <end position="757"/>
    </location>
</feature>
<feature type="region of interest" description="Disordered" evidence="6">
    <location>
        <begin position="87"/>
        <end position="121"/>
    </location>
</feature>
<dbReference type="InterPro" id="IPR050164">
    <property type="entry name" value="Peptidase_C19"/>
</dbReference>
<feature type="compositionally biased region" description="Low complexity" evidence="6">
    <location>
        <begin position="773"/>
        <end position="784"/>
    </location>
</feature>
<feature type="region of interest" description="Disordered" evidence="6">
    <location>
        <begin position="657"/>
        <end position="949"/>
    </location>
</feature>
<keyword evidence="4 5" id="KW-0378">Hydrolase</keyword>
<gene>
    <name evidence="8" type="ORF">HYPSUDRAFT_702571</name>
</gene>
<dbReference type="GO" id="GO:0005634">
    <property type="term" value="C:nucleus"/>
    <property type="evidence" value="ECO:0007669"/>
    <property type="project" value="TreeGrafter"/>
</dbReference>
<evidence type="ECO:0000256" key="5">
    <source>
        <dbReference type="RuleBase" id="RU366025"/>
    </source>
</evidence>
<dbReference type="PANTHER" id="PTHR24006:SF733">
    <property type="entry name" value="RE52890P"/>
    <property type="match status" value="1"/>
</dbReference>
<sequence>MARSKWISFGAQQQLERAAKAAAAPAIIPLPSSADAKKFGLENFGNTCYANSVLQALYFCTPFRDLLLQDFDAPLQQAPSPMLISTLSKPPTPILPVRRKPERRPSTLGSSAEPSSVASVPHPIPPAPPTLFSALRSLFLNISTNPGDKGTVAPRAFIDKLKELNDIFRSTMHQDAHEFLNYLLNQIVEEIEEEKKRSQSGINGEDLSSSIATLGSKLPPTVITAASSNSGTHPQDATLVHKLFEGVLTSETRCLTCETVSSRDESFLDLSIDIEQNSSVTACLRQFSASEMLCQRNKFFCDSCCDLQEAEKRMKIKKLPNVLALHLKRFKYQEDLGKYIKLAYRVAFPFELRLFNTVDDMDDADRLYNLFAIVVHIGNGPHHGHYVSIIKTVGTWLVFDDDNVYPIPESDIPKYFGDSNSGSAYVLYYQAVDIDLASLGLRIPEPQLLADGITNPFSSSPLTQNNPTPILPPGLGAVTAPDANAETNDPPSAFAKHSPQILPVSDRSTPAPLPPVTIPTQASNQTQSMSAGPTPITPTTFGTKMLNTLRRPPSMTNTKVPQIINHVHLPANGSDGRKSATEKSPRTSASVPSFIASIDPSANEEVPPLPPLPPFHSPVPTPPILIPQLNEPEKEEKGVMKLAGGWFRKRKSIRISEKMRLDSPSPPTDQANSPARQEDASPSHTHWFSRSLHSTPLGSVQAPLQPLRRAPENGFADGGLHPDLSKAHATGKSERNGHDESFSPGSGSISSSPGSVSLLNSQLPTTDGVARPSTAASTGSASTGPYLDNLPPRKSSLVPATERAHTSLERKSMDFKTLPPPSILPELPATLAQAGSTNTPAPPPRSPARPRTHRTNISAGNIFSEPEPYPTGASPSIEADAPYAMSLPRNTPPPASLASAIGVNSSTGSSASSNLKRTGRKLSITAPMLGFGKRDKDRDRDKERERLLR</sequence>
<evidence type="ECO:0000259" key="7">
    <source>
        <dbReference type="PROSITE" id="PS50235"/>
    </source>
</evidence>
<feature type="region of interest" description="Disordered" evidence="6">
    <location>
        <begin position="568"/>
        <end position="591"/>
    </location>
</feature>
<feature type="compositionally biased region" description="Polar residues" evidence="6">
    <location>
        <begin position="518"/>
        <end position="531"/>
    </location>
</feature>
<feature type="compositionally biased region" description="Low complexity" evidence="6">
    <location>
        <begin position="110"/>
        <end position="121"/>
    </location>
</feature>
<evidence type="ECO:0000256" key="6">
    <source>
        <dbReference type="SAM" id="MobiDB-lite"/>
    </source>
</evidence>
<feature type="compositionally biased region" description="Polar residues" evidence="6">
    <location>
        <begin position="682"/>
        <end position="698"/>
    </location>
</feature>
<dbReference type="InterPro" id="IPR018200">
    <property type="entry name" value="USP_CS"/>
</dbReference>
<organism evidence="8 9">
    <name type="scientific">Hypholoma sublateritium (strain FD-334 SS-4)</name>
    <dbReference type="NCBI Taxonomy" id="945553"/>
    <lineage>
        <taxon>Eukaryota</taxon>
        <taxon>Fungi</taxon>
        <taxon>Dikarya</taxon>
        <taxon>Basidiomycota</taxon>
        <taxon>Agaricomycotina</taxon>
        <taxon>Agaricomycetes</taxon>
        <taxon>Agaricomycetidae</taxon>
        <taxon>Agaricales</taxon>
        <taxon>Agaricineae</taxon>
        <taxon>Strophariaceae</taxon>
        <taxon>Hypholoma</taxon>
    </lineage>
</organism>
<dbReference type="PROSITE" id="PS00972">
    <property type="entry name" value="USP_1"/>
    <property type="match status" value="1"/>
</dbReference>
<dbReference type="GO" id="GO:0005829">
    <property type="term" value="C:cytosol"/>
    <property type="evidence" value="ECO:0007669"/>
    <property type="project" value="TreeGrafter"/>
</dbReference>
<keyword evidence="5" id="KW-0788">Thiol protease</keyword>
<feature type="compositionally biased region" description="Basic and acidic residues" evidence="6">
    <location>
        <begin position="575"/>
        <end position="585"/>
    </location>
</feature>
<dbReference type="AlphaFoldDB" id="A0A0D2LKV3"/>
<feature type="region of interest" description="Disordered" evidence="6">
    <location>
        <begin position="504"/>
        <end position="538"/>
    </location>
</feature>
<comment type="similarity">
    <text evidence="2 5">Belongs to the peptidase C19 family.</text>
</comment>
<protein>
    <recommendedName>
        <fullName evidence="5">Ubiquitin carboxyl-terminal hydrolase</fullName>
        <ecNumber evidence="5">3.4.19.12</ecNumber>
    </recommendedName>
</protein>
<dbReference type="Pfam" id="PF00443">
    <property type="entry name" value="UCH"/>
    <property type="match status" value="1"/>
</dbReference>
<feature type="compositionally biased region" description="Basic and acidic residues" evidence="6">
    <location>
        <begin position="723"/>
        <end position="741"/>
    </location>
</feature>
<dbReference type="PROSITE" id="PS50235">
    <property type="entry name" value="USP_3"/>
    <property type="match status" value="1"/>
</dbReference>
<dbReference type="SUPFAM" id="SSF54001">
    <property type="entry name" value="Cysteine proteinases"/>
    <property type="match status" value="1"/>
</dbReference>
<dbReference type="GO" id="GO:0004843">
    <property type="term" value="F:cysteine-type deubiquitinase activity"/>
    <property type="evidence" value="ECO:0007669"/>
    <property type="project" value="UniProtKB-UniRule"/>
</dbReference>
<dbReference type="EMBL" id="KN817521">
    <property type="protein sequence ID" value="KJA28432.1"/>
    <property type="molecule type" value="Genomic_DNA"/>
</dbReference>
<dbReference type="PANTHER" id="PTHR24006">
    <property type="entry name" value="UBIQUITIN CARBOXYL-TERMINAL HYDROLASE"/>
    <property type="match status" value="1"/>
</dbReference>
<dbReference type="InterPro" id="IPR028889">
    <property type="entry name" value="USP"/>
</dbReference>
<evidence type="ECO:0000313" key="8">
    <source>
        <dbReference type="EMBL" id="KJA28432.1"/>
    </source>
</evidence>
<evidence type="ECO:0000256" key="4">
    <source>
        <dbReference type="ARBA" id="ARBA00022801"/>
    </source>
</evidence>
<evidence type="ECO:0000256" key="2">
    <source>
        <dbReference type="ARBA" id="ARBA00009085"/>
    </source>
</evidence>
<feature type="domain" description="USP" evidence="7">
    <location>
        <begin position="39"/>
        <end position="432"/>
    </location>
</feature>